<comment type="caution">
    <text evidence="1">The sequence shown here is derived from an EMBL/GenBank/DDBJ whole genome shotgun (WGS) entry which is preliminary data.</text>
</comment>
<name>A0A0Q9YPZ3_9GAMM</name>
<gene>
    <name evidence="1" type="ORF">HT99x_02792</name>
</gene>
<dbReference type="InterPro" id="IPR011990">
    <property type="entry name" value="TPR-like_helical_dom_sf"/>
</dbReference>
<proteinExistence type="predicted"/>
<reference evidence="1" key="1">
    <citation type="submission" date="2015-09" db="EMBL/GenBank/DDBJ databases">
        <title>Draft Genome Sequences of Two Novel Amoeba-resistant Intranuclear Bacteria, Candidatus Berkiella cookevillensis and Candidatus Berkiella aquae.</title>
        <authorList>
            <person name="Mehari Y.T."/>
            <person name="Arivett B.A."/>
            <person name="Farone A.L."/>
            <person name="Gunderson J.H."/>
            <person name="Farone M.B."/>
        </authorList>
    </citation>
    <scope>NUCLEOTIDE SEQUENCE [LARGE SCALE GENOMIC DNA]</scope>
    <source>
        <strain evidence="1">HT99</strain>
    </source>
</reference>
<evidence type="ECO:0000313" key="1">
    <source>
        <dbReference type="EMBL" id="KRG19418.1"/>
    </source>
</evidence>
<dbReference type="EMBL" id="LKAJ01000016">
    <property type="protein sequence ID" value="KRG19418.1"/>
    <property type="molecule type" value="Genomic_DNA"/>
</dbReference>
<dbReference type="SUPFAM" id="SSF48452">
    <property type="entry name" value="TPR-like"/>
    <property type="match status" value="1"/>
</dbReference>
<accession>A0A0Q9YPZ3</accession>
<dbReference type="STRING" id="295108.HT99x_02792"/>
<evidence type="ECO:0008006" key="2">
    <source>
        <dbReference type="Google" id="ProtNLM"/>
    </source>
</evidence>
<dbReference type="AlphaFoldDB" id="A0A0Q9YPZ3"/>
<dbReference type="Gene3D" id="1.25.40.10">
    <property type="entry name" value="Tetratricopeptide repeat domain"/>
    <property type="match status" value="1"/>
</dbReference>
<sequence length="284" mass="33059">MNHSFQGNDFILNRSNIEDTESTYPLSLLSIASLHANKAALSHLLESGHRPNVSQSKDCNLLSWCVLFYEKEHTLSFIKYIKKNNIFALFEDGTQERHVNMLLNEHSHKLDYRDEGFRTSDGLSLLYYLLLSPLVSAKVIHSLFETATIETIIKSNISNSSDNNHRRIGRYYYFAGFYLAQYKLYKLAIQAYQRSIIQYNAITNKQPDDLKELAFFHNSLGRLYCANKQWEDAIQNYQLAVTTHSKIQIKNLSDHQDLANYRSNLSGYLCEEVEEHYFSRFIVE</sequence>
<protein>
    <recommendedName>
        <fullName evidence="2">Tetratricopeptide repeat protein</fullName>
    </recommendedName>
</protein>
<organism evidence="1">
    <name type="scientific">Candidatus Berkiella aquae</name>
    <dbReference type="NCBI Taxonomy" id="295108"/>
    <lineage>
        <taxon>Bacteria</taxon>
        <taxon>Pseudomonadati</taxon>
        <taxon>Pseudomonadota</taxon>
        <taxon>Gammaproteobacteria</taxon>
        <taxon>Candidatus Berkiellales</taxon>
        <taxon>Candidatus Berkiellaceae</taxon>
        <taxon>Candidatus Berkiella</taxon>
    </lineage>
</organism>